<accession>A0A3E1RH07</accession>
<proteinExistence type="inferred from homology"/>
<dbReference type="PANTHER" id="PTHR44835:SF1">
    <property type="entry name" value="PROTEIN O-GLCNAC TRANSFERASE"/>
    <property type="match status" value="1"/>
</dbReference>
<keyword evidence="11" id="KW-1185">Reference proteome</keyword>
<name>A0A3E1RH07_9BURK</name>
<evidence type="ECO:0000259" key="9">
    <source>
        <dbReference type="Pfam" id="PF13844"/>
    </source>
</evidence>
<sequence length="757" mass="82821">MDSAQNKTSGTGDAADAFNAANAAFREGQWERALALYRSAIDSDGTLDTAALQCARCLVQLERWMPAREAFAATLRINPANYSAWLEAGHLCRRMGEEQQAMLSYQRAIDQAPQRYEAPLALARTLELAGNWDVAQRAYAHAVQAAAALSPSLAREVHRHMARYRLERGDAERAMQSLQEALILGKGPEGDAVDPEDQADIQIDIGECLIRLGAMEQGLLALTSASNAQRESTLARLAALSLRYNLWQEAIAVSRRNVELHPGSPWAHWNLAYLLNDCWHMEEAEAALRQAEAMAPMPGARALRASMASRRGDADTALALYQEMAREPGADPTLAASIAMTSLYSDKLSAADVAALHRRLFAPLGAGARSKASFVREPIAGRRIRLGLVSADFHHQHPVNLFMQPVLRELDRSRFELFVYFTGTSYDAQTRFARDRSEHWVEVSTLNCEQLAKRIDRDGVDVLLDLAGHTDAQRTLLYARRAAPVQATYLGYPGSTGLPNMDWIVGDAVVTPEGDEALFSERVVRLPGAVFCYAPEAHYPYPPYGPSHGQRPLTFGSFNNVPKLTEHTLRLWAQVLAAVPGSRLLLKAPSMGDASAVAAFGKRLEGLGVDLARVEFRGPIALTEMMAEYADVDIALDPVPYNGGTTTLQALWMGVPVITKRGSSFVSRMGASFMTAAGLPEWVADDDADYVRIAVQQASNRKALLTLKKGLRKRLQGRPAWDVVQHTRNLEAAIEQMCAESDQSSSLAAMSGNKTSV</sequence>
<evidence type="ECO:0000256" key="8">
    <source>
        <dbReference type="PROSITE-ProRule" id="PRU00339"/>
    </source>
</evidence>
<dbReference type="SMART" id="SM00028">
    <property type="entry name" value="TPR"/>
    <property type="match status" value="6"/>
</dbReference>
<evidence type="ECO:0000313" key="10">
    <source>
        <dbReference type="EMBL" id="RFO98649.1"/>
    </source>
</evidence>
<comment type="caution">
    <text evidence="10">The sequence shown here is derived from an EMBL/GenBank/DDBJ whole genome shotgun (WGS) entry which is preliminary data.</text>
</comment>
<reference evidence="10 11" key="1">
    <citation type="submission" date="2018-05" db="EMBL/GenBank/DDBJ databases">
        <title>Rhodoferax soyangensis sp.nov., isolated from an oligotrophic freshwater lake.</title>
        <authorList>
            <person name="Park M."/>
        </authorList>
    </citation>
    <scope>NUCLEOTIDE SEQUENCE [LARGE SCALE GENOMIC DNA]</scope>
    <source>
        <strain evidence="10 11">IMCC26218</strain>
    </source>
</reference>
<keyword evidence="7 8" id="KW-0802">TPR repeat</keyword>
<dbReference type="Pfam" id="PF12895">
    <property type="entry name" value="ANAPC3"/>
    <property type="match status" value="1"/>
</dbReference>
<dbReference type="InterPro" id="IPR051939">
    <property type="entry name" value="Glycosyltr_41/O-GlcNAc_trsf"/>
</dbReference>
<keyword evidence="6" id="KW-0677">Repeat</keyword>
<dbReference type="Pfam" id="PF13844">
    <property type="entry name" value="Glyco_transf_41"/>
    <property type="match status" value="2"/>
</dbReference>
<dbReference type="InterPro" id="IPR019734">
    <property type="entry name" value="TPR_rpt"/>
</dbReference>
<dbReference type="SUPFAM" id="SSF53756">
    <property type="entry name" value="UDP-Glycosyltransferase/glycogen phosphorylase"/>
    <property type="match status" value="1"/>
</dbReference>
<comment type="pathway">
    <text evidence="1">Protein modification; protein glycosylation.</text>
</comment>
<dbReference type="PANTHER" id="PTHR44835">
    <property type="entry name" value="UDP-N-ACETYLGLUCOSAMINE--PEPTIDE N-ACETYLGLUCOSAMINYLTRANSFERASE SPINDLY-RELATED"/>
    <property type="match status" value="1"/>
</dbReference>
<gene>
    <name evidence="10" type="ORF">DIC66_01825</name>
</gene>
<dbReference type="AlphaFoldDB" id="A0A3E1RH07"/>
<dbReference type="RefSeq" id="WP_117173451.1">
    <property type="nucleotide sequence ID" value="NZ_QFZK01000001.1"/>
</dbReference>
<keyword evidence="4" id="KW-0328">Glycosyltransferase</keyword>
<dbReference type="InterPro" id="IPR029489">
    <property type="entry name" value="OGT/SEC/SPY_C"/>
</dbReference>
<evidence type="ECO:0000313" key="11">
    <source>
        <dbReference type="Proteomes" id="UP000260665"/>
    </source>
</evidence>
<feature type="domain" description="O-GlcNAc transferase C-terminal" evidence="9">
    <location>
        <begin position="379"/>
        <end position="531"/>
    </location>
</feature>
<dbReference type="Gene3D" id="3.40.50.2000">
    <property type="entry name" value="Glycogen Phosphorylase B"/>
    <property type="match status" value="1"/>
</dbReference>
<keyword evidence="5" id="KW-0808">Transferase</keyword>
<feature type="domain" description="O-GlcNAc transferase C-terminal" evidence="9">
    <location>
        <begin position="554"/>
        <end position="729"/>
    </location>
</feature>
<dbReference type="PROSITE" id="PS50005">
    <property type="entry name" value="TPR"/>
    <property type="match status" value="1"/>
</dbReference>
<dbReference type="SUPFAM" id="SSF48452">
    <property type="entry name" value="TPR-like"/>
    <property type="match status" value="2"/>
</dbReference>
<comment type="similarity">
    <text evidence="2">Belongs to the glycosyltransferase 41 family. O-GlcNAc transferase subfamily.</text>
</comment>
<dbReference type="EMBL" id="QFZK01000001">
    <property type="protein sequence ID" value="RFO98649.1"/>
    <property type="molecule type" value="Genomic_DNA"/>
</dbReference>
<evidence type="ECO:0000256" key="3">
    <source>
        <dbReference type="ARBA" id="ARBA00011970"/>
    </source>
</evidence>
<dbReference type="OrthoDB" id="101857at2"/>
<protein>
    <recommendedName>
        <fullName evidence="3">protein O-GlcNAc transferase</fullName>
        <ecNumber evidence="3">2.4.1.255</ecNumber>
    </recommendedName>
</protein>
<evidence type="ECO:0000256" key="7">
    <source>
        <dbReference type="ARBA" id="ARBA00022803"/>
    </source>
</evidence>
<dbReference type="Proteomes" id="UP000260665">
    <property type="component" value="Unassembled WGS sequence"/>
</dbReference>
<organism evidence="10 11">
    <name type="scientific">Rhodoferax lacus</name>
    <dbReference type="NCBI Taxonomy" id="2184758"/>
    <lineage>
        <taxon>Bacteria</taxon>
        <taxon>Pseudomonadati</taxon>
        <taxon>Pseudomonadota</taxon>
        <taxon>Betaproteobacteria</taxon>
        <taxon>Burkholderiales</taxon>
        <taxon>Comamonadaceae</taxon>
        <taxon>Rhodoferax</taxon>
    </lineage>
</organism>
<dbReference type="GO" id="GO:0097363">
    <property type="term" value="F:protein O-acetylglucosaminyltransferase activity"/>
    <property type="evidence" value="ECO:0007669"/>
    <property type="project" value="UniProtKB-EC"/>
</dbReference>
<evidence type="ECO:0000256" key="6">
    <source>
        <dbReference type="ARBA" id="ARBA00022737"/>
    </source>
</evidence>
<dbReference type="EC" id="2.4.1.255" evidence="3"/>
<evidence type="ECO:0000256" key="2">
    <source>
        <dbReference type="ARBA" id="ARBA00005386"/>
    </source>
</evidence>
<evidence type="ECO:0000256" key="5">
    <source>
        <dbReference type="ARBA" id="ARBA00022679"/>
    </source>
</evidence>
<evidence type="ECO:0000256" key="4">
    <source>
        <dbReference type="ARBA" id="ARBA00022676"/>
    </source>
</evidence>
<dbReference type="Gene3D" id="3.40.50.11380">
    <property type="match status" value="1"/>
</dbReference>
<dbReference type="InterPro" id="IPR011990">
    <property type="entry name" value="TPR-like_helical_dom_sf"/>
</dbReference>
<feature type="repeat" description="TPR" evidence="8">
    <location>
        <begin position="82"/>
        <end position="115"/>
    </location>
</feature>
<evidence type="ECO:0000256" key="1">
    <source>
        <dbReference type="ARBA" id="ARBA00004922"/>
    </source>
</evidence>
<dbReference type="Gene3D" id="1.25.40.10">
    <property type="entry name" value="Tetratricopeptide repeat domain"/>
    <property type="match status" value="2"/>
</dbReference>